<keyword evidence="11" id="KW-0808">Transferase</keyword>
<dbReference type="InterPro" id="IPR001584">
    <property type="entry name" value="Integrase_cat-core"/>
</dbReference>
<keyword evidence="3" id="KW-0540">Nuclease</keyword>
<dbReference type="InterPro" id="IPR013103">
    <property type="entry name" value="RVT_2"/>
</dbReference>
<dbReference type="SUPFAM" id="SSF53098">
    <property type="entry name" value="Ribonuclease H-like"/>
    <property type="match status" value="1"/>
</dbReference>
<dbReference type="Pfam" id="PF25597">
    <property type="entry name" value="SH3_retrovirus"/>
    <property type="match status" value="1"/>
</dbReference>
<dbReference type="InterPro" id="IPR012337">
    <property type="entry name" value="RNaseH-like_sf"/>
</dbReference>
<evidence type="ECO:0000256" key="13">
    <source>
        <dbReference type="ARBA" id="ARBA00023268"/>
    </source>
</evidence>
<dbReference type="GO" id="GO:0046872">
    <property type="term" value="F:metal ion binding"/>
    <property type="evidence" value="ECO:0007669"/>
    <property type="project" value="UniProtKB-KW"/>
</dbReference>
<dbReference type="GO" id="GO:0016787">
    <property type="term" value="F:hydrolase activity"/>
    <property type="evidence" value="ECO:0007669"/>
    <property type="project" value="UniProtKB-KW"/>
</dbReference>
<evidence type="ECO:0000256" key="4">
    <source>
        <dbReference type="ARBA" id="ARBA00022723"/>
    </source>
</evidence>
<keyword evidence="11" id="KW-0239">DNA-directed DNA polymerase</keyword>
<comment type="catalytic activity">
    <reaction evidence="14">
        <text>DNA(n) + a 2'-deoxyribonucleoside 5'-triphosphate = DNA(n+1) + diphosphate</text>
        <dbReference type="Rhea" id="RHEA:22508"/>
        <dbReference type="Rhea" id="RHEA-COMP:17339"/>
        <dbReference type="Rhea" id="RHEA-COMP:17340"/>
        <dbReference type="ChEBI" id="CHEBI:33019"/>
        <dbReference type="ChEBI" id="CHEBI:61560"/>
        <dbReference type="ChEBI" id="CHEBI:173112"/>
        <dbReference type="EC" id="2.7.7.49"/>
    </reaction>
</comment>
<dbReference type="PROSITE" id="PS50994">
    <property type="entry name" value="INTEGRASE"/>
    <property type="match status" value="1"/>
</dbReference>
<dbReference type="EMBL" id="AVOT02054837">
    <property type="protein sequence ID" value="MBW0549492.1"/>
    <property type="molecule type" value="Genomic_DNA"/>
</dbReference>
<keyword evidence="1" id="KW-0815">Transposition</keyword>
<dbReference type="GO" id="GO:0005634">
    <property type="term" value="C:nucleus"/>
    <property type="evidence" value="ECO:0007669"/>
    <property type="project" value="UniProtKB-ARBA"/>
</dbReference>
<dbReference type="GO" id="GO:0004519">
    <property type="term" value="F:endonuclease activity"/>
    <property type="evidence" value="ECO:0007669"/>
    <property type="project" value="UniProtKB-KW"/>
</dbReference>
<dbReference type="Pfam" id="PF07727">
    <property type="entry name" value="RVT_2"/>
    <property type="match status" value="1"/>
</dbReference>
<evidence type="ECO:0000256" key="1">
    <source>
        <dbReference type="ARBA" id="ARBA00022578"/>
    </source>
</evidence>
<dbReference type="GO" id="GO:0003887">
    <property type="term" value="F:DNA-directed DNA polymerase activity"/>
    <property type="evidence" value="ECO:0007669"/>
    <property type="project" value="UniProtKB-KW"/>
</dbReference>
<dbReference type="GO" id="GO:0015074">
    <property type="term" value="P:DNA integration"/>
    <property type="evidence" value="ECO:0007669"/>
    <property type="project" value="UniProtKB-KW"/>
</dbReference>
<dbReference type="GO" id="GO:0032196">
    <property type="term" value="P:transposition"/>
    <property type="evidence" value="ECO:0007669"/>
    <property type="project" value="UniProtKB-KW"/>
</dbReference>
<accession>A0A9Q3IT02</accession>
<dbReference type="Gene3D" id="3.30.420.10">
    <property type="entry name" value="Ribonuclease H-like superfamily/Ribonuclease H"/>
    <property type="match status" value="1"/>
</dbReference>
<dbReference type="OrthoDB" id="4075035at2759"/>
<feature type="domain" description="Integrase catalytic" evidence="16">
    <location>
        <begin position="1"/>
        <end position="67"/>
    </location>
</feature>
<evidence type="ECO:0000256" key="3">
    <source>
        <dbReference type="ARBA" id="ARBA00022722"/>
    </source>
</evidence>
<evidence type="ECO:0000313" key="17">
    <source>
        <dbReference type="EMBL" id="MBW0549492.1"/>
    </source>
</evidence>
<evidence type="ECO:0000256" key="11">
    <source>
        <dbReference type="ARBA" id="ARBA00022932"/>
    </source>
</evidence>
<dbReference type="PANTHER" id="PTHR42648">
    <property type="entry name" value="TRANSPOSASE, PUTATIVE-RELATED"/>
    <property type="match status" value="1"/>
</dbReference>
<dbReference type="GO" id="GO:0003964">
    <property type="term" value="F:RNA-directed DNA polymerase activity"/>
    <property type="evidence" value="ECO:0007669"/>
    <property type="project" value="UniProtKB-KW"/>
</dbReference>
<dbReference type="InterPro" id="IPR036397">
    <property type="entry name" value="RNaseH_sf"/>
</dbReference>
<evidence type="ECO:0000256" key="5">
    <source>
        <dbReference type="ARBA" id="ARBA00022759"/>
    </source>
</evidence>
<dbReference type="InterPro" id="IPR057670">
    <property type="entry name" value="SH3_retrovirus"/>
</dbReference>
<evidence type="ECO:0000256" key="14">
    <source>
        <dbReference type="ARBA" id="ARBA00048173"/>
    </source>
</evidence>
<keyword evidence="4" id="KW-0479">Metal-binding</keyword>
<dbReference type="PANTHER" id="PTHR42648:SF11">
    <property type="entry name" value="TRANSPOSON TY4-P GAG-POL POLYPROTEIN"/>
    <property type="match status" value="1"/>
</dbReference>
<comment type="catalytic activity">
    <reaction evidence="15">
        <text>DNA(n) + a 2'-deoxyribonucleoside 5'-triphosphate = DNA(n+1) + diphosphate</text>
        <dbReference type="Rhea" id="RHEA:22508"/>
        <dbReference type="Rhea" id="RHEA-COMP:17339"/>
        <dbReference type="Rhea" id="RHEA-COMP:17340"/>
        <dbReference type="ChEBI" id="CHEBI:33019"/>
        <dbReference type="ChEBI" id="CHEBI:61560"/>
        <dbReference type="ChEBI" id="CHEBI:173112"/>
        <dbReference type="EC" id="2.7.7.7"/>
    </reaction>
</comment>
<dbReference type="InterPro" id="IPR039537">
    <property type="entry name" value="Retrotran_Ty1/copia-like"/>
</dbReference>
<evidence type="ECO:0000256" key="7">
    <source>
        <dbReference type="ARBA" id="ARBA00022842"/>
    </source>
</evidence>
<dbReference type="GO" id="GO:0006310">
    <property type="term" value="P:DNA recombination"/>
    <property type="evidence" value="ECO:0007669"/>
    <property type="project" value="UniProtKB-KW"/>
</dbReference>
<keyword evidence="8" id="KW-0694">RNA-binding</keyword>
<evidence type="ECO:0000256" key="15">
    <source>
        <dbReference type="ARBA" id="ARBA00049244"/>
    </source>
</evidence>
<proteinExistence type="predicted"/>
<keyword evidence="5" id="KW-0255">Endonuclease</keyword>
<evidence type="ECO:0000256" key="6">
    <source>
        <dbReference type="ARBA" id="ARBA00022801"/>
    </source>
</evidence>
<sequence length="447" mass="51365">MPYEHHQNGQIEQTNRTISEMARTSLIAANLPSNLWPWAFRHSVWIFNRCLHDGAKKTPFEILGHRKPDMTLLRVFGAKSFIFNHTFRKDFSPRAITGFHLGVSEDSKGWVFWVPEKQMVIKSASVTFDESIFFLDDKHAHIKSIQTSNLFDDSMICEIKQQADLIDKSLKTMNTDSTILMTYKEAMTSRESIEWSLAIREEMDSMKEEEVFIMKNLNDALKEVPCESILSTKWVFVRKPERFKARLVACTKQASRCWWLHLKEVLQAVGFTSNGEDPSTYTFQKDGQHAILWIHVDDGALTALSSETLNWITDKLSTHLKIKWDATIKGLLGISIEETAEGFHFSQPNLITKLVNLNPSNITAKTPLPPNCKLESSFSLNEMDKPYLKQIGMLLYIAQASRPDISYAVNYLAHFSMNTTQHHWDALENLIAYLRGTMYDGILIRKH</sequence>
<gene>
    <name evidence="17" type="ORF">O181_089207</name>
</gene>
<dbReference type="AlphaFoldDB" id="A0A9Q3IT02"/>
<comment type="caution">
    <text evidence="17">The sequence shown here is derived from an EMBL/GenBank/DDBJ whole genome shotgun (WGS) entry which is preliminary data.</text>
</comment>
<keyword evidence="12" id="KW-0233">DNA recombination</keyword>
<dbReference type="GO" id="GO:0003723">
    <property type="term" value="F:RNA binding"/>
    <property type="evidence" value="ECO:0007669"/>
    <property type="project" value="UniProtKB-KW"/>
</dbReference>
<keyword evidence="18" id="KW-1185">Reference proteome</keyword>
<evidence type="ECO:0000256" key="12">
    <source>
        <dbReference type="ARBA" id="ARBA00023172"/>
    </source>
</evidence>
<name>A0A9Q3IT02_9BASI</name>
<evidence type="ECO:0000256" key="9">
    <source>
        <dbReference type="ARBA" id="ARBA00022908"/>
    </source>
</evidence>
<protein>
    <recommendedName>
        <fullName evidence="16">Integrase catalytic domain-containing protein</fullName>
    </recommendedName>
</protein>
<keyword evidence="9" id="KW-0229">DNA integration</keyword>
<keyword evidence="6" id="KW-0378">Hydrolase</keyword>
<evidence type="ECO:0000256" key="2">
    <source>
        <dbReference type="ARBA" id="ARBA00022695"/>
    </source>
</evidence>
<keyword evidence="10" id="KW-0695">RNA-directed DNA polymerase</keyword>
<keyword evidence="7" id="KW-0460">Magnesium</keyword>
<dbReference type="Proteomes" id="UP000765509">
    <property type="component" value="Unassembled WGS sequence"/>
</dbReference>
<keyword evidence="2" id="KW-0548">Nucleotidyltransferase</keyword>
<reference evidence="17" key="1">
    <citation type="submission" date="2021-03" db="EMBL/GenBank/DDBJ databases">
        <title>Draft genome sequence of rust myrtle Austropuccinia psidii MF-1, a brazilian biotype.</title>
        <authorList>
            <person name="Quecine M.C."/>
            <person name="Pachon D.M.R."/>
            <person name="Bonatelli M.L."/>
            <person name="Correr F.H."/>
            <person name="Franceschini L.M."/>
            <person name="Leite T.F."/>
            <person name="Margarido G.R.A."/>
            <person name="Almeida C.A."/>
            <person name="Ferrarezi J.A."/>
            <person name="Labate C.A."/>
        </authorList>
    </citation>
    <scope>NUCLEOTIDE SEQUENCE</scope>
    <source>
        <strain evidence="17">MF-1</strain>
    </source>
</reference>
<keyword evidence="13" id="KW-0511">Multifunctional enzyme</keyword>
<evidence type="ECO:0000259" key="16">
    <source>
        <dbReference type="PROSITE" id="PS50994"/>
    </source>
</evidence>
<evidence type="ECO:0000256" key="8">
    <source>
        <dbReference type="ARBA" id="ARBA00022884"/>
    </source>
</evidence>
<evidence type="ECO:0000256" key="10">
    <source>
        <dbReference type="ARBA" id="ARBA00022918"/>
    </source>
</evidence>
<organism evidence="17 18">
    <name type="scientific">Austropuccinia psidii MF-1</name>
    <dbReference type="NCBI Taxonomy" id="1389203"/>
    <lineage>
        <taxon>Eukaryota</taxon>
        <taxon>Fungi</taxon>
        <taxon>Dikarya</taxon>
        <taxon>Basidiomycota</taxon>
        <taxon>Pucciniomycotina</taxon>
        <taxon>Pucciniomycetes</taxon>
        <taxon>Pucciniales</taxon>
        <taxon>Sphaerophragmiaceae</taxon>
        <taxon>Austropuccinia</taxon>
    </lineage>
</organism>
<evidence type="ECO:0000313" key="18">
    <source>
        <dbReference type="Proteomes" id="UP000765509"/>
    </source>
</evidence>